<dbReference type="GO" id="GO:0016020">
    <property type="term" value="C:membrane"/>
    <property type="evidence" value="ECO:0007669"/>
    <property type="project" value="UniProtKB-SubCell"/>
</dbReference>
<dbReference type="NCBIfam" id="NF047558">
    <property type="entry name" value="TPR_END_plus"/>
    <property type="match status" value="1"/>
</dbReference>
<dbReference type="GO" id="GO:0006171">
    <property type="term" value="P:cAMP biosynthetic process"/>
    <property type="evidence" value="ECO:0007669"/>
    <property type="project" value="TreeGrafter"/>
</dbReference>
<feature type="transmembrane region" description="Helical" evidence="6">
    <location>
        <begin position="254"/>
        <end position="273"/>
    </location>
</feature>
<dbReference type="CDD" id="cd07302">
    <property type="entry name" value="CHD"/>
    <property type="match status" value="1"/>
</dbReference>
<dbReference type="SUPFAM" id="SSF55073">
    <property type="entry name" value="Nucleotide cyclase"/>
    <property type="match status" value="1"/>
</dbReference>
<evidence type="ECO:0000256" key="1">
    <source>
        <dbReference type="ARBA" id="ARBA00004141"/>
    </source>
</evidence>
<feature type="region of interest" description="Disordered" evidence="5">
    <location>
        <begin position="290"/>
        <end position="314"/>
    </location>
</feature>
<reference evidence="8 9" key="1">
    <citation type="submission" date="2020-10" db="EMBL/GenBank/DDBJ databases">
        <title>Connecting structure to function with the recovery of over 1000 high-quality activated sludge metagenome-assembled genomes encoding full-length rRNA genes using long-read sequencing.</title>
        <authorList>
            <person name="Singleton C.M."/>
            <person name="Petriglieri F."/>
            <person name="Kristensen J.M."/>
            <person name="Kirkegaard R.H."/>
            <person name="Michaelsen T.Y."/>
            <person name="Andersen M.H."/>
            <person name="Karst S.M."/>
            <person name="Dueholm M.S."/>
            <person name="Nielsen P.H."/>
            <person name="Albertsen M."/>
        </authorList>
    </citation>
    <scope>NUCLEOTIDE SEQUENCE [LARGE SCALE GENOMIC DNA]</scope>
    <source>
        <strain evidence="8">Ribe_18-Q3-R11-54_MAXAC.273</strain>
    </source>
</reference>
<dbReference type="EMBL" id="JADKGY010000035">
    <property type="protein sequence ID" value="MBK9985389.1"/>
    <property type="molecule type" value="Genomic_DNA"/>
</dbReference>
<sequence length="465" mass="52477">MEGKFKRQLAAIVFTDIVGYTHLMHINEERALLLRSRHRSILLAQHEKYGGEVLQFFGDGTLSIFHSSVNAVECAVEMQIEYKKDPEVPVRIGIHVGDISYDGTDAFGDGLNVAARIEPVCEPGGVYISERVFEDIRNHAWLQAMHVGNYQLKNIAGDTPLYAISSKGMALPVVRNQTYTSPQAKAIQSQPAYNPTMDNTVQFGKSKVVAGILALTLGMWGAHRFYLDKKVLGVANFIAFFISLMAITEGRFPWFMVALAILSFIEGILFFVMPQAEFNARYNKGVIAPQQQRRQEPVKSGTKKSGDTPQGRKARGGYLIKDAFIAYKSGDYNQARKYFEDALQYDYNDPQTHFMLACCYSLAKDNKQSYFHLASAVDFGFQEFEEIYHNEALTWLRSLPDFEAFVQNGYRQVAHLNSPQPDLLEDKSYYDPTVLDKIGDLGELLERGVISKDDFELQKKSLLGY</sequence>
<dbReference type="GO" id="GO:0035556">
    <property type="term" value="P:intracellular signal transduction"/>
    <property type="evidence" value="ECO:0007669"/>
    <property type="project" value="InterPro"/>
</dbReference>
<evidence type="ECO:0000256" key="4">
    <source>
        <dbReference type="ARBA" id="ARBA00023136"/>
    </source>
</evidence>
<proteinExistence type="predicted"/>
<evidence type="ECO:0000256" key="6">
    <source>
        <dbReference type="SAM" id="Phobius"/>
    </source>
</evidence>
<comment type="caution">
    <text evidence="8">The sequence shown here is derived from an EMBL/GenBank/DDBJ whole genome shotgun (WGS) entry which is preliminary data.</text>
</comment>
<dbReference type="SUPFAM" id="SSF48452">
    <property type="entry name" value="TPR-like"/>
    <property type="match status" value="1"/>
</dbReference>
<evidence type="ECO:0000313" key="8">
    <source>
        <dbReference type="EMBL" id="MBK9985389.1"/>
    </source>
</evidence>
<dbReference type="Pfam" id="PF05154">
    <property type="entry name" value="TM2"/>
    <property type="match status" value="1"/>
</dbReference>
<evidence type="ECO:0000256" key="2">
    <source>
        <dbReference type="ARBA" id="ARBA00022692"/>
    </source>
</evidence>
<dbReference type="GO" id="GO:0004016">
    <property type="term" value="F:adenylate cyclase activity"/>
    <property type="evidence" value="ECO:0007669"/>
    <property type="project" value="UniProtKB-ARBA"/>
</dbReference>
<name>A0A9D7XQ89_9BACT</name>
<feature type="transmembrane region" description="Helical" evidence="6">
    <location>
        <begin position="231"/>
        <end position="248"/>
    </location>
</feature>
<dbReference type="PROSITE" id="PS50125">
    <property type="entry name" value="GUANYLATE_CYCLASE_2"/>
    <property type="match status" value="1"/>
</dbReference>
<evidence type="ECO:0000259" key="7">
    <source>
        <dbReference type="PROSITE" id="PS50125"/>
    </source>
</evidence>
<organism evidence="8 9">
    <name type="scientific">Candidatus Opimibacter skivensis</name>
    <dbReference type="NCBI Taxonomy" id="2982028"/>
    <lineage>
        <taxon>Bacteria</taxon>
        <taxon>Pseudomonadati</taxon>
        <taxon>Bacteroidota</taxon>
        <taxon>Saprospiria</taxon>
        <taxon>Saprospirales</taxon>
        <taxon>Saprospiraceae</taxon>
        <taxon>Candidatus Opimibacter</taxon>
    </lineage>
</organism>
<dbReference type="Pfam" id="PF00211">
    <property type="entry name" value="Guanylate_cyc"/>
    <property type="match status" value="1"/>
</dbReference>
<evidence type="ECO:0000313" key="9">
    <source>
        <dbReference type="Proteomes" id="UP000808337"/>
    </source>
</evidence>
<dbReference type="Gene3D" id="3.30.70.1230">
    <property type="entry name" value="Nucleotide cyclase"/>
    <property type="match status" value="1"/>
</dbReference>
<dbReference type="InterPro" id="IPR011990">
    <property type="entry name" value="TPR-like_helical_dom_sf"/>
</dbReference>
<keyword evidence="4 6" id="KW-0472">Membrane</keyword>
<accession>A0A9D7XQ89</accession>
<dbReference type="InterPro" id="IPR029787">
    <property type="entry name" value="Nucleotide_cyclase"/>
</dbReference>
<dbReference type="InterPro" id="IPR007829">
    <property type="entry name" value="TM2"/>
</dbReference>
<keyword evidence="2 6" id="KW-0812">Transmembrane</keyword>
<evidence type="ECO:0000256" key="5">
    <source>
        <dbReference type="SAM" id="MobiDB-lite"/>
    </source>
</evidence>
<dbReference type="PANTHER" id="PTHR43081:SF19">
    <property type="entry name" value="PH-SENSITIVE ADENYLATE CYCLASE RV1264"/>
    <property type="match status" value="1"/>
</dbReference>
<dbReference type="Proteomes" id="UP000808337">
    <property type="component" value="Unassembled WGS sequence"/>
</dbReference>
<dbReference type="PANTHER" id="PTHR43081">
    <property type="entry name" value="ADENYLATE CYCLASE, TERMINAL-DIFFERENTIATION SPECIFIC-RELATED"/>
    <property type="match status" value="1"/>
</dbReference>
<dbReference type="InterPro" id="IPR050697">
    <property type="entry name" value="Adenylyl/Guanylyl_Cyclase_3/4"/>
</dbReference>
<dbReference type="Gene3D" id="1.25.40.10">
    <property type="entry name" value="Tetratricopeptide repeat domain"/>
    <property type="match status" value="1"/>
</dbReference>
<keyword evidence="3 6" id="KW-1133">Transmembrane helix</keyword>
<feature type="domain" description="Guanylate cyclase" evidence="7">
    <location>
        <begin position="11"/>
        <end position="118"/>
    </location>
</feature>
<dbReference type="InterPro" id="IPR001054">
    <property type="entry name" value="A/G_cyclase"/>
</dbReference>
<evidence type="ECO:0000256" key="3">
    <source>
        <dbReference type="ARBA" id="ARBA00022989"/>
    </source>
</evidence>
<comment type="subcellular location">
    <subcellularLocation>
        <location evidence="1">Membrane</location>
        <topology evidence="1">Multi-pass membrane protein</topology>
    </subcellularLocation>
</comment>
<gene>
    <name evidence="8" type="ORF">IPP15_24120</name>
</gene>
<dbReference type="AlphaFoldDB" id="A0A9D7XQ89"/>
<protein>
    <submittedName>
        <fullName evidence="8">NINE protein</fullName>
    </submittedName>
</protein>